<organism evidence="1 2">
    <name type="scientific">Erwinia piriflorinigrans CFBP 5888</name>
    <dbReference type="NCBI Taxonomy" id="1161919"/>
    <lineage>
        <taxon>Bacteria</taxon>
        <taxon>Pseudomonadati</taxon>
        <taxon>Pseudomonadota</taxon>
        <taxon>Gammaproteobacteria</taxon>
        <taxon>Enterobacterales</taxon>
        <taxon>Erwiniaceae</taxon>
        <taxon>Erwinia</taxon>
    </lineage>
</organism>
<dbReference type="OrthoDB" id="6520006at2"/>
<keyword evidence="2" id="KW-1185">Reference proteome</keyword>
<dbReference type="InterPro" id="IPR019114">
    <property type="entry name" value="Chap_lipoprot_PulS/OutS-like"/>
</dbReference>
<sequence length="126" mass="13653">MNIKNLSTTLLLPLLTLIGCQSHNNGKLAAVPVTSQLAQLSSLVASASWLKQNCHRDDIPADAVLANKALDLAKERGWKVDQSFRQQLAQQVSIRIGALDADRPSQSDKCTALNQAAVSFIQFAQK</sequence>
<reference evidence="1 2" key="1">
    <citation type="journal article" date="2013" name="Syst. Appl. Microbiol.">
        <title>Phylogenetic position and virulence apparatus of the pear flower necrosis pathogen Erwinia piriflorinigrans CFBP 5888T as assessed by comparative genomics.</title>
        <authorList>
            <person name="Smits T.H."/>
            <person name="Rezzonico F."/>
            <person name="Lopez M.M."/>
            <person name="Blom J."/>
            <person name="Goesmann A."/>
            <person name="Frey J.E."/>
            <person name="Duffy B."/>
        </authorList>
    </citation>
    <scope>NUCLEOTIDE SEQUENCE [LARGE SCALE GENOMIC DNA]</scope>
    <source>
        <strain evidence="2">CFBP5888</strain>
    </source>
</reference>
<dbReference type="EMBL" id="CAHS01000017">
    <property type="protein sequence ID" value="CCG88280.1"/>
    <property type="molecule type" value="Genomic_DNA"/>
</dbReference>
<dbReference type="InterPro" id="IPR005699">
    <property type="entry name" value="Chap_lipoprot_PulS/OutS"/>
</dbReference>
<dbReference type="Pfam" id="PF09691">
    <property type="entry name" value="T2SS_PulS_OutS"/>
    <property type="match status" value="1"/>
</dbReference>
<dbReference type="AlphaFoldDB" id="V5ZAJ6"/>
<dbReference type="InterPro" id="IPR038432">
    <property type="entry name" value="PulS/OutS-like_sf"/>
</dbReference>
<dbReference type="RefSeq" id="WP_023656050.1">
    <property type="nucleotide sequence ID" value="NZ_CAHS01000017.1"/>
</dbReference>
<dbReference type="STRING" id="1161919.EPIR_2917"/>
<dbReference type="PROSITE" id="PS51257">
    <property type="entry name" value="PROKAR_LIPOPROTEIN"/>
    <property type="match status" value="1"/>
</dbReference>
<dbReference type="NCBIfam" id="TIGR01004">
    <property type="entry name" value="PulS_OutS"/>
    <property type="match status" value="1"/>
</dbReference>
<name>V5ZAJ6_9GAMM</name>
<accession>V5ZAJ6</accession>
<comment type="caution">
    <text evidence="1">The sequence shown here is derived from an EMBL/GenBank/DDBJ whole genome shotgun (WGS) entry which is preliminary data.</text>
</comment>
<dbReference type="GO" id="GO:0006886">
    <property type="term" value="P:intracellular protein transport"/>
    <property type="evidence" value="ECO:0007669"/>
    <property type="project" value="InterPro"/>
</dbReference>
<evidence type="ECO:0008006" key="3">
    <source>
        <dbReference type="Google" id="ProtNLM"/>
    </source>
</evidence>
<gene>
    <name evidence="1" type="ORF">EPIR_2917</name>
</gene>
<evidence type="ECO:0000313" key="2">
    <source>
        <dbReference type="Proteomes" id="UP000018217"/>
    </source>
</evidence>
<evidence type="ECO:0000313" key="1">
    <source>
        <dbReference type="EMBL" id="CCG88280.1"/>
    </source>
</evidence>
<dbReference type="Gene3D" id="1.20.58.1630">
    <property type="entry name" value="Chaperone lipoprotein PulS/OutS"/>
    <property type="match status" value="1"/>
</dbReference>
<protein>
    <recommendedName>
        <fullName evidence="3">Lipoprotein outS</fullName>
    </recommendedName>
</protein>
<dbReference type="Proteomes" id="UP000018217">
    <property type="component" value="Unassembled WGS sequence"/>
</dbReference>
<proteinExistence type="predicted"/>